<dbReference type="SUPFAM" id="SSF53756">
    <property type="entry name" value="UDP-Glycosyltransferase/glycogen phosphorylase"/>
    <property type="match status" value="1"/>
</dbReference>
<accession>A0A1Y6CER2</accession>
<reference evidence="2 3" key="1">
    <citation type="submission" date="2017-04" db="EMBL/GenBank/DDBJ databases">
        <authorList>
            <person name="Afonso C.L."/>
            <person name="Miller P.J."/>
            <person name="Scott M.A."/>
            <person name="Spackman E."/>
            <person name="Goraichik I."/>
            <person name="Dimitrov K.M."/>
            <person name="Suarez D.L."/>
            <person name="Swayne D.E."/>
        </authorList>
    </citation>
    <scope>NUCLEOTIDE SEQUENCE [LARGE SCALE GENOMIC DNA]</scope>
    <source>
        <strain evidence="2 3">USBA 355</strain>
    </source>
</reference>
<dbReference type="Pfam" id="PF13579">
    <property type="entry name" value="Glyco_trans_4_4"/>
    <property type="match status" value="1"/>
</dbReference>
<keyword evidence="2" id="KW-0808">Transferase</keyword>
<keyword evidence="3" id="KW-1185">Reference proteome</keyword>
<feature type="domain" description="Glycosyltransferase subfamily 4-like N-terminal" evidence="1">
    <location>
        <begin position="20"/>
        <end position="204"/>
    </location>
</feature>
<gene>
    <name evidence="2" type="ORF">SAMN05428998_12274</name>
</gene>
<dbReference type="RefSeq" id="WP_085124915.1">
    <property type="nucleotide sequence ID" value="NZ_FWZX01000022.1"/>
</dbReference>
<dbReference type="STRING" id="560819.SAMN05428998_12274"/>
<dbReference type="AlphaFoldDB" id="A0A1Y6CER2"/>
<dbReference type="PANTHER" id="PTHR12526">
    <property type="entry name" value="GLYCOSYLTRANSFERASE"/>
    <property type="match status" value="1"/>
</dbReference>
<name>A0A1Y6CER2_9PROT</name>
<dbReference type="PANTHER" id="PTHR12526:SF633">
    <property type="entry name" value="COLANIC ACID BIOSYNTHESIS GLYCOSYL TRANSFERASE WCAI-RELATED"/>
    <property type="match status" value="1"/>
</dbReference>
<proteinExistence type="predicted"/>
<dbReference type="EMBL" id="FWZX01000022">
    <property type="protein sequence ID" value="SMF59115.1"/>
    <property type="molecule type" value="Genomic_DNA"/>
</dbReference>
<dbReference type="Pfam" id="PF13692">
    <property type="entry name" value="Glyco_trans_1_4"/>
    <property type="match status" value="1"/>
</dbReference>
<evidence type="ECO:0000313" key="2">
    <source>
        <dbReference type="EMBL" id="SMF59115.1"/>
    </source>
</evidence>
<dbReference type="GO" id="GO:0016757">
    <property type="term" value="F:glycosyltransferase activity"/>
    <property type="evidence" value="ECO:0007669"/>
    <property type="project" value="UniProtKB-ARBA"/>
</dbReference>
<dbReference type="Proteomes" id="UP000192917">
    <property type="component" value="Unassembled WGS sequence"/>
</dbReference>
<evidence type="ECO:0000313" key="3">
    <source>
        <dbReference type="Proteomes" id="UP000192917"/>
    </source>
</evidence>
<evidence type="ECO:0000259" key="1">
    <source>
        <dbReference type="Pfam" id="PF13579"/>
    </source>
</evidence>
<organism evidence="2 3">
    <name type="scientific">Tistlia consotensis USBA 355</name>
    <dbReference type="NCBI Taxonomy" id="560819"/>
    <lineage>
        <taxon>Bacteria</taxon>
        <taxon>Pseudomonadati</taxon>
        <taxon>Pseudomonadota</taxon>
        <taxon>Alphaproteobacteria</taxon>
        <taxon>Rhodospirillales</taxon>
        <taxon>Rhodovibrionaceae</taxon>
        <taxon>Tistlia</taxon>
    </lineage>
</organism>
<dbReference type="CDD" id="cd03794">
    <property type="entry name" value="GT4_WbuB-like"/>
    <property type="match status" value="1"/>
</dbReference>
<sequence length="415" mass="45178">MTGDPEVLLVTQFYWPEPIGSAPYCTDLAEWLARSGWRVAALTCRPHYPAGVVPEAYRDGSRDRERHGGVAIERLAPWRPGRRGAFGRLAGELAFLLRGLAALATGRAKRSRLVVSLCPSVFSVLLGRFACRRDGRHFALIHDIQSGLASGLGMVGGGLLPGLLRQLERRVLNGADCVFVLSDQMRRRLRRQGVTTAIEVLPIWVDAGAIRPLERRAGEPTTVLYSGNLGRKQALDQVLALAEVLQRRDSSLRVVIRGEGGEAARLQEEARRRRLGNVEFRPLLPLERLSEGLAEGDVHLVPQDEKAADYAVPSKVYGIMAAGRPFVATARPGTHLWQLQETTGACHCVPPADAEALAEAVLALGVDARRRAELGARGRAFVERHHDKAVVLGRLEAALRRVATEPSGGVVFGRG</sequence>
<dbReference type="Gene3D" id="3.40.50.2000">
    <property type="entry name" value="Glycogen Phosphorylase B"/>
    <property type="match status" value="2"/>
</dbReference>
<protein>
    <submittedName>
        <fullName evidence="2">Colanic acid biosynthesis glycosyl transferase WcaI</fullName>
    </submittedName>
</protein>
<dbReference type="InterPro" id="IPR028098">
    <property type="entry name" value="Glyco_trans_4-like_N"/>
</dbReference>